<proteinExistence type="predicted"/>
<keyword evidence="1" id="KW-0812">Transmembrane</keyword>
<feature type="transmembrane region" description="Helical" evidence="1">
    <location>
        <begin position="123"/>
        <end position="144"/>
    </location>
</feature>
<feature type="transmembrane region" description="Helical" evidence="1">
    <location>
        <begin position="97"/>
        <end position="117"/>
    </location>
</feature>
<dbReference type="OrthoDB" id="8774535at2"/>
<keyword evidence="3" id="KW-1185">Reference proteome</keyword>
<dbReference type="STRING" id="137265.SAMN05421684_2246"/>
<feature type="transmembrane region" description="Helical" evidence="1">
    <location>
        <begin position="156"/>
        <end position="178"/>
    </location>
</feature>
<dbReference type="EMBL" id="FNQB01000001">
    <property type="protein sequence ID" value="SDY91114.1"/>
    <property type="molecule type" value="Genomic_DNA"/>
</dbReference>
<keyword evidence="1" id="KW-1133">Transmembrane helix</keyword>
<dbReference type="AlphaFoldDB" id="A0A1H3NQJ0"/>
<dbReference type="Pfam" id="PF20139">
    <property type="entry name" value="DUF6529"/>
    <property type="match status" value="1"/>
</dbReference>
<dbReference type="InterPro" id="IPR045382">
    <property type="entry name" value="DUF6529"/>
</dbReference>
<reference evidence="3" key="1">
    <citation type="submission" date="2016-10" db="EMBL/GenBank/DDBJ databases">
        <authorList>
            <person name="Varghese N."/>
            <person name="Submissions S."/>
        </authorList>
    </citation>
    <scope>NUCLEOTIDE SEQUENCE [LARGE SCALE GENOMIC DNA]</scope>
    <source>
        <strain evidence="3">DSM 44718</strain>
    </source>
</reference>
<evidence type="ECO:0000256" key="1">
    <source>
        <dbReference type="SAM" id="Phobius"/>
    </source>
</evidence>
<evidence type="ECO:0008006" key="4">
    <source>
        <dbReference type="Google" id="ProtNLM"/>
    </source>
</evidence>
<accession>A0A1H3NQJ0</accession>
<keyword evidence="1" id="KW-0472">Membrane</keyword>
<feature type="transmembrane region" description="Helical" evidence="1">
    <location>
        <begin position="12"/>
        <end position="36"/>
    </location>
</feature>
<evidence type="ECO:0000313" key="2">
    <source>
        <dbReference type="EMBL" id="SDY91114.1"/>
    </source>
</evidence>
<sequence>MSERAAPPRTRPWLILVPLLIGAAVSVALGVFGSVHEPAGEVPWQRPFPSIYAMKVWFSLGVLLLAAVQLCTALWMYGKLGLRPRPWLGPVHRTSGFLAFLVSLPVAAACLWALGFQTYDARVLTHGILGTMFYGAFVAKVLVLHSRRLPGWALPAVAGLLLATVVGAIASSALWYIATYGLPR</sequence>
<protein>
    <recommendedName>
        <fullName evidence="4">Cytochrome b561</fullName>
    </recommendedName>
</protein>
<gene>
    <name evidence="2" type="ORF">SAMN05421684_2246</name>
</gene>
<dbReference type="Proteomes" id="UP000199632">
    <property type="component" value="Unassembled WGS sequence"/>
</dbReference>
<evidence type="ECO:0000313" key="3">
    <source>
        <dbReference type="Proteomes" id="UP000199632"/>
    </source>
</evidence>
<organism evidence="2 3">
    <name type="scientific">Asanoa ishikariensis</name>
    <dbReference type="NCBI Taxonomy" id="137265"/>
    <lineage>
        <taxon>Bacteria</taxon>
        <taxon>Bacillati</taxon>
        <taxon>Actinomycetota</taxon>
        <taxon>Actinomycetes</taxon>
        <taxon>Micromonosporales</taxon>
        <taxon>Micromonosporaceae</taxon>
        <taxon>Asanoa</taxon>
    </lineage>
</organism>
<dbReference type="RefSeq" id="WP_090789879.1">
    <property type="nucleotide sequence ID" value="NZ_BOND01000026.1"/>
</dbReference>
<feature type="transmembrane region" description="Helical" evidence="1">
    <location>
        <begin position="56"/>
        <end position="77"/>
    </location>
</feature>
<name>A0A1H3NQJ0_9ACTN</name>